<accession>A0A915EK39</accession>
<feature type="transmembrane region" description="Helical" evidence="1">
    <location>
        <begin position="66"/>
        <end position="85"/>
    </location>
</feature>
<dbReference type="AlphaFoldDB" id="A0A915EK39"/>
<keyword evidence="1" id="KW-0812">Transmembrane</keyword>
<keyword evidence="1" id="KW-0472">Membrane</keyword>
<name>A0A915EK39_9BILA</name>
<reference evidence="3" key="1">
    <citation type="submission" date="2022-11" db="UniProtKB">
        <authorList>
            <consortium name="WormBaseParasite"/>
        </authorList>
    </citation>
    <scope>IDENTIFICATION</scope>
</reference>
<sequence>MCRKQDVRAMIISQKDKKDSATQTFGMDTRVDGIALSIKDAPMYGLLAIGFSLIAGYFLLNTYQSLTTFVANNALLVLMLLSSIVRPDNMMSSADNS</sequence>
<evidence type="ECO:0000256" key="1">
    <source>
        <dbReference type="SAM" id="Phobius"/>
    </source>
</evidence>
<proteinExistence type="predicted"/>
<protein>
    <submittedName>
        <fullName evidence="3">Uncharacterized protein</fullName>
    </submittedName>
</protein>
<feature type="transmembrane region" description="Helical" evidence="1">
    <location>
        <begin position="43"/>
        <end position="60"/>
    </location>
</feature>
<organism evidence="2 3">
    <name type="scientific">Ditylenchus dipsaci</name>
    <dbReference type="NCBI Taxonomy" id="166011"/>
    <lineage>
        <taxon>Eukaryota</taxon>
        <taxon>Metazoa</taxon>
        <taxon>Ecdysozoa</taxon>
        <taxon>Nematoda</taxon>
        <taxon>Chromadorea</taxon>
        <taxon>Rhabditida</taxon>
        <taxon>Tylenchina</taxon>
        <taxon>Tylenchomorpha</taxon>
        <taxon>Sphaerularioidea</taxon>
        <taxon>Anguinidae</taxon>
        <taxon>Anguininae</taxon>
        <taxon>Ditylenchus</taxon>
    </lineage>
</organism>
<evidence type="ECO:0000313" key="2">
    <source>
        <dbReference type="Proteomes" id="UP000887574"/>
    </source>
</evidence>
<keyword evidence="2" id="KW-1185">Reference proteome</keyword>
<evidence type="ECO:0000313" key="3">
    <source>
        <dbReference type="WBParaSite" id="jg6797"/>
    </source>
</evidence>
<dbReference type="WBParaSite" id="jg6797">
    <property type="protein sequence ID" value="jg6797"/>
    <property type="gene ID" value="jg6797"/>
</dbReference>
<dbReference type="Proteomes" id="UP000887574">
    <property type="component" value="Unplaced"/>
</dbReference>
<keyword evidence="1" id="KW-1133">Transmembrane helix</keyword>